<dbReference type="RefSeq" id="WP_104762704.1">
    <property type="nucleotide sequence ID" value="NZ_FZPM01000006.1"/>
</dbReference>
<accession>A0A3D8J6L5</accession>
<protein>
    <submittedName>
        <fullName evidence="1">Uncharacterized protein</fullName>
    </submittedName>
</protein>
<evidence type="ECO:0000313" key="2">
    <source>
        <dbReference type="Proteomes" id="UP000256424"/>
    </source>
</evidence>
<sequence length="83" mass="9285">MQDANIFIKEHIKVIDVILVAPNIPEKKLNNVIKAFECEDCMKSILALYDNTLFGSAKEGLVFTGEKMVFKSSSRQAKGFFNG</sequence>
<organism evidence="1 2">
    <name type="scientific">Helicobacter aurati</name>
    <dbReference type="NCBI Taxonomy" id="137778"/>
    <lineage>
        <taxon>Bacteria</taxon>
        <taxon>Pseudomonadati</taxon>
        <taxon>Campylobacterota</taxon>
        <taxon>Epsilonproteobacteria</taxon>
        <taxon>Campylobacterales</taxon>
        <taxon>Helicobacteraceae</taxon>
        <taxon>Helicobacter</taxon>
    </lineage>
</organism>
<keyword evidence="2" id="KW-1185">Reference proteome</keyword>
<proteinExistence type="predicted"/>
<dbReference type="EMBL" id="NXLW01000003">
    <property type="protein sequence ID" value="RDU73147.1"/>
    <property type="molecule type" value="Genomic_DNA"/>
</dbReference>
<dbReference type="AlphaFoldDB" id="A0A3D8J6L5"/>
<dbReference type="OrthoDB" id="2086240at2"/>
<reference evidence="1 2" key="1">
    <citation type="submission" date="2018-04" db="EMBL/GenBank/DDBJ databases">
        <title>Novel Campyloabacter and Helicobacter Species and Strains.</title>
        <authorList>
            <person name="Mannion A.J."/>
            <person name="Shen Z."/>
            <person name="Fox J.G."/>
        </authorList>
    </citation>
    <scope>NUCLEOTIDE SEQUENCE [LARGE SCALE GENOMIC DNA]</scope>
    <source>
        <strain evidence="1 2">MIT 97-5075</strain>
    </source>
</reference>
<comment type="caution">
    <text evidence="1">The sequence shown here is derived from an EMBL/GenBank/DDBJ whole genome shotgun (WGS) entry which is preliminary data.</text>
</comment>
<gene>
    <name evidence="1" type="ORF">CQA66_02690</name>
</gene>
<dbReference type="Proteomes" id="UP000256424">
    <property type="component" value="Unassembled WGS sequence"/>
</dbReference>
<name>A0A3D8J6L5_9HELI</name>
<evidence type="ECO:0000313" key="1">
    <source>
        <dbReference type="EMBL" id="RDU73147.1"/>
    </source>
</evidence>